<evidence type="ECO:0000313" key="2">
    <source>
        <dbReference type="Proteomes" id="UP000095767"/>
    </source>
</evidence>
<protein>
    <submittedName>
        <fullName evidence="1">Uncharacterized protein</fullName>
    </submittedName>
</protein>
<name>A0A1E5WCA9_9POAL</name>
<dbReference type="Proteomes" id="UP000095767">
    <property type="component" value="Unassembled WGS sequence"/>
</dbReference>
<evidence type="ECO:0000313" key="1">
    <source>
        <dbReference type="EMBL" id="OEL35027.1"/>
    </source>
</evidence>
<sequence length="140" mass="14897">MAIAAAAAAAVLSHDRPRDDPVPPAVRAGWALFEKRVALGHLANTAAAAVSKTTNGRDVRVSLRRLATPPASSCAQLYTDDKLSEEPSIVAADGGLLLIIYSELGFLRFHGIEMLREQWETKKLAMPHDGSSRSSGPPTP</sequence>
<gene>
    <name evidence="1" type="ORF">BAE44_0003957</name>
</gene>
<organism evidence="1 2">
    <name type="scientific">Dichanthelium oligosanthes</name>
    <dbReference type="NCBI Taxonomy" id="888268"/>
    <lineage>
        <taxon>Eukaryota</taxon>
        <taxon>Viridiplantae</taxon>
        <taxon>Streptophyta</taxon>
        <taxon>Embryophyta</taxon>
        <taxon>Tracheophyta</taxon>
        <taxon>Spermatophyta</taxon>
        <taxon>Magnoliopsida</taxon>
        <taxon>Liliopsida</taxon>
        <taxon>Poales</taxon>
        <taxon>Poaceae</taxon>
        <taxon>PACMAD clade</taxon>
        <taxon>Panicoideae</taxon>
        <taxon>Panicodae</taxon>
        <taxon>Paniceae</taxon>
        <taxon>Dichantheliinae</taxon>
        <taxon>Dichanthelium</taxon>
    </lineage>
</organism>
<dbReference type="EMBL" id="LWDX02013450">
    <property type="protein sequence ID" value="OEL35027.1"/>
    <property type="molecule type" value="Genomic_DNA"/>
</dbReference>
<reference evidence="1 2" key="1">
    <citation type="submission" date="2016-09" db="EMBL/GenBank/DDBJ databases">
        <title>The draft genome of Dichanthelium oligosanthes: A C3 panicoid grass species.</title>
        <authorList>
            <person name="Studer A.J."/>
            <person name="Schnable J.C."/>
            <person name="Brutnell T.P."/>
        </authorList>
    </citation>
    <scope>NUCLEOTIDE SEQUENCE [LARGE SCALE GENOMIC DNA]</scope>
    <source>
        <strain evidence="2">cv. Kellogg 1175</strain>
        <tissue evidence="1">Leaf</tissue>
    </source>
</reference>
<dbReference type="AlphaFoldDB" id="A0A1E5WCA9"/>
<dbReference type="OrthoDB" id="594290at2759"/>
<accession>A0A1E5WCA9</accession>
<comment type="caution">
    <text evidence="1">The sequence shown here is derived from an EMBL/GenBank/DDBJ whole genome shotgun (WGS) entry which is preliminary data.</text>
</comment>
<keyword evidence="2" id="KW-1185">Reference proteome</keyword>
<proteinExistence type="predicted"/>